<proteinExistence type="predicted"/>
<dbReference type="AlphaFoldDB" id="A0A445KJ41"/>
<protein>
    <submittedName>
        <fullName evidence="2">Uncharacterized protein</fullName>
    </submittedName>
</protein>
<dbReference type="Gramene" id="XM_028375798.1">
    <property type="protein sequence ID" value="XP_028231599.1"/>
    <property type="gene ID" value="LOC114412034"/>
</dbReference>
<dbReference type="EMBL" id="QZWG01000005">
    <property type="protein sequence ID" value="RZC10958.1"/>
    <property type="molecule type" value="Genomic_DNA"/>
</dbReference>
<name>A0A445KJ41_GLYSO</name>
<accession>A0A445KJ41</accession>
<keyword evidence="3" id="KW-1185">Reference proteome</keyword>
<evidence type="ECO:0000256" key="1">
    <source>
        <dbReference type="SAM" id="MobiDB-lite"/>
    </source>
</evidence>
<feature type="compositionally biased region" description="Polar residues" evidence="1">
    <location>
        <begin position="48"/>
        <end position="59"/>
    </location>
</feature>
<feature type="region of interest" description="Disordered" evidence="1">
    <location>
        <begin position="45"/>
        <end position="108"/>
    </location>
</feature>
<gene>
    <name evidence="2" type="ORF">D0Y65_011273</name>
</gene>
<dbReference type="PANTHER" id="PTHR48238">
    <property type="entry name" value="BNACNNG09570D PROTEIN"/>
    <property type="match status" value="1"/>
</dbReference>
<reference evidence="2 3" key="1">
    <citation type="submission" date="2018-09" db="EMBL/GenBank/DDBJ databases">
        <title>A high-quality reference genome of wild soybean provides a powerful tool to mine soybean genomes.</title>
        <authorList>
            <person name="Xie M."/>
            <person name="Chung C.Y.L."/>
            <person name="Li M.-W."/>
            <person name="Wong F.-L."/>
            <person name="Chan T.-F."/>
            <person name="Lam H.-M."/>
        </authorList>
    </citation>
    <scope>NUCLEOTIDE SEQUENCE [LARGE SCALE GENOMIC DNA]</scope>
    <source>
        <strain evidence="3">cv. W05</strain>
        <tissue evidence="2">Hypocotyl of etiolated seedlings</tissue>
    </source>
</reference>
<evidence type="ECO:0000313" key="2">
    <source>
        <dbReference type="EMBL" id="RZC10958.1"/>
    </source>
</evidence>
<feature type="compositionally biased region" description="Polar residues" evidence="1">
    <location>
        <begin position="71"/>
        <end position="108"/>
    </location>
</feature>
<evidence type="ECO:0000313" key="3">
    <source>
        <dbReference type="Proteomes" id="UP000289340"/>
    </source>
</evidence>
<dbReference type="PANTHER" id="PTHR48238:SF1">
    <property type="entry name" value="(RAPE) HYPOTHETICAL PROTEIN"/>
    <property type="match status" value="1"/>
</dbReference>
<dbReference type="Proteomes" id="UP000289340">
    <property type="component" value="Chromosome 5"/>
</dbReference>
<sequence>MFGRIRASTSSLDTLDGSPSKILKDDTFSFYEATLMKLMLGARRDTSEVTNDSSVNSPSAEEANLKPDFNPATSTSCSETTMMDTESDNDNSSPRVTDHVSSGSSEQLKQSNVSILHFFKVKDTGQAGVSSSEEATTSMRNGSSESISSICVESDCRSEVEGVQILQYCEMSD</sequence>
<comment type="caution">
    <text evidence="2">The sequence shown here is derived from an EMBL/GenBank/DDBJ whole genome shotgun (WGS) entry which is preliminary data.</text>
</comment>
<organism evidence="2 3">
    <name type="scientific">Glycine soja</name>
    <name type="common">Wild soybean</name>
    <dbReference type="NCBI Taxonomy" id="3848"/>
    <lineage>
        <taxon>Eukaryota</taxon>
        <taxon>Viridiplantae</taxon>
        <taxon>Streptophyta</taxon>
        <taxon>Embryophyta</taxon>
        <taxon>Tracheophyta</taxon>
        <taxon>Spermatophyta</taxon>
        <taxon>Magnoliopsida</taxon>
        <taxon>eudicotyledons</taxon>
        <taxon>Gunneridae</taxon>
        <taxon>Pentapetalae</taxon>
        <taxon>rosids</taxon>
        <taxon>fabids</taxon>
        <taxon>Fabales</taxon>
        <taxon>Fabaceae</taxon>
        <taxon>Papilionoideae</taxon>
        <taxon>50 kb inversion clade</taxon>
        <taxon>NPAAA clade</taxon>
        <taxon>indigoferoid/millettioid clade</taxon>
        <taxon>Phaseoleae</taxon>
        <taxon>Glycine</taxon>
        <taxon>Glycine subgen. Soja</taxon>
    </lineage>
</organism>